<proteinExistence type="predicted"/>
<dbReference type="Gene3D" id="2.160.20.80">
    <property type="entry name" value="E3 ubiquitin-protein ligase SopA"/>
    <property type="match status" value="1"/>
</dbReference>
<dbReference type="PANTHER" id="PTHR14136">
    <property type="entry name" value="BTB_POZ DOMAIN-CONTAINING PROTEIN KCTD9"/>
    <property type="match status" value="1"/>
</dbReference>
<dbReference type="PANTHER" id="PTHR14136:SF17">
    <property type="entry name" value="BTB_POZ DOMAIN-CONTAINING PROTEIN KCTD9"/>
    <property type="match status" value="1"/>
</dbReference>
<dbReference type="Pfam" id="PF13599">
    <property type="entry name" value="Pentapeptide_4"/>
    <property type="match status" value="1"/>
</dbReference>
<dbReference type="AlphaFoldDB" id="A0A0W7TTJ6"/>
<evidence type="ECO:0008006" key="3">
    <source>
        <dbReference type="Google" id="ProtNLM"/>
    </source>
</evidence>
<name>A0A0W7TTJ6_9FIRM</name>
<evidence type="ECO:0000313" key="1">
    <source>
        <dbReference type="EMBL" id="KUE77160.1"/>
    </source>
</evidence>
<protein>
    <recommendedName>
        <fullName evidence="3">Pentapeptide repeat-containing protein</fullName>
    </recommendedName>
</protein>
<dbReference type="RefSeq" id="WP_058722851.1">
    <property type="nucleotide sequence ID" value="NZ_LMUA01000004.1"/>
</dbReference>
<comment type="caution">
    <text evidence="1">The sequence shown here is derived from an EMBL/GenBank/DDBJ whole genome shotgun (WGS) entry which is preliminary data.</text>
</comment>
<sequence>MCIMEPVLPREMETAIPLEEALAMAAAYEEPVYGYAFAGGSAAGHQLEKTEYKACIFTNCRFTGAALSGAWFQNAVFENCDLSGAKLLEATLQKVRLRGCKLSGVNFAAAVLSDVTLEECVAEGAVFSEAVFKNVIFRKDNLRSAVFWDVKRRSVFCFQDCCLVQAEFLHTSLNGQDLTNCDIEGAGFSGEEELRGAKVTPVQACELAKLLGVIIE</sequence>
<gene>
    <name evidence="1" type="ORF">ASJ35_04500</name>
</gene>
<accession>A0A0W7TTJ6</accession>
<dbReference type="InterPro" id="IPR001646">
    <property type="entry name" value="5peptide_repeat"/>
</dbReference>
<evidence type="ECO:0000313" key="2">
    <source>
        <dbReference type="Proteomes" id="UP000053433"/>
    </source>
</evidence>
<dbReference type="SUPFAM" id="SSF141571">
    <property type="entry name" value="Pentapeptide repeat-like"/>
    <property type="match status" value="1"/>
</dbReference>
<organism evidence="1 2">
    <name type="scientific">Ruthenibacterium lactatiformans</name>
    <dbReference type="NCBI Taxonomy" id="1550024"/>
    <lineage>
        <taxon>Bacteria</taxon>
        <taxon>Bacillati</taxon>
        <taxon>Bacillota</taxon>
        <taxon>Clostridia</taxon>
        <taxon>Eubacteriales</taxon>
        <taxon>Oscillospiraceae</taxon>
        <taxon>Ruthenibacterium</taxon>
    </lineage>
</organism>
<dbReference type="EMBL" id="LMUA01000004">
    <property type="protein sequence ID" value="KUE77160.1"/>
    <property type="molecule type" value="Genomic_DNA"/>
</dbReference>
<dbReference type="Proteomes" id="UP000053433">
    <property type="component" value="Unassembled WGS sequence"/>
</dbReference>
<reference evidence="1 2" key="1">
    <citation type="submission" date="2015-10" db="EMBL/GenBank/DDBJ databases">
        <title>A novel member of the family Ruminococcaceae isolated from human faeces.</title>
        <authorList>
            <person name="Shkoporov A.N."/>
            <person name="Chaplin A.V."/>
            <person name="Motuzova O.V."/>
            <person name="Kafarskaia L.I."/>
            <person name="Efimov B.A."/>
        </authorList>
    </citation>
    <scope>NUCLEOTIDE SEQUENCE [LARGE SCALE GENOMIC DNA]</scope>
    <source>
        <strain evidence="1 2">668</strain>
    </source>
</reference>
<dbReference type="InterPro" id="IPR051082">
    <property type="entry name" value="Pentapeptide-BTB/POZ_domain"/>
</dbReference>